<protein>
    <submittedName>
        <fullName evidence="1">Gamma-glutamyl-gamma-aminobutyrate hydrolase family protein</fullName>
    </submittedName>
</protein>
<name>A0ABW5S1I4_9BACL</name>
<dbReference type="InterPro" id="IPR029062">
    <property type="entry name" value="Class_I_gatase-like"/>
</dbReference>
<dbReference type="InterPro" id="IPR011697">
    <property type="entry name" value="Peptidase_C26"/>
</dbReference>
<dbReference type="Proteomes" id="UP001597399">
    <property type="component" value="Unassembled WGS sequence"/>
</dbReference>
<dbReference type="RefSeq" id="WP_253060305.1">
    <property type="nucleotide sequence ID" value="NZ_JAMXWM010000005.1"/>
</dbReference>
<sequence length="231" mass="25682">MTKAMIGIVPLWDHAKDSLWMVPGYMDGIRQAGAIPVMLPLTDDPAIIREISEHFEGFLFTGGHDVSPNLYGERESVKCGETCPRRDLMETMLFREVLDADKPAFGICRGIQLFNAVLGGTLYQDIPSELPSGICHSQKPPYDRPAHTVSIKGPLRDLLGKDEVSVNSYHHQGIKRIAPQLTPTADAQDGLVEAVYMPERRFVQAVQWHPEFAFSSIDSQKLFSAFVNACI</sequence>
<dbReference type="PROSITE" id="PS51273">
    <property type="entry name" value="GATASE_TYPE_1"/>
    <property type="match status" value="1"/>
</dbReference>
<dbReference type="GO" id="GO:0016787">
    <property type="term" value="F:hydrolase activity"/>
    <property type="evidence" value="ECO:0007669"/>
    <property type="project" value="UniProtKB-KW"/>
</dbReference>
<gene>
    <name evidence="1" type="ORF">ACFSUE_07480</name>
</gene>
<dbReference type="EMBL" id="JBHUMQ010000017">
    <property type="protein sequence ID" value="MFD2693466.1"/>
    <property type="molecule type" value="Genomic_DNA"/>
</dbReference>
<evidence type="ECO:0000313" key="1">
    <source>
        <dbReference type="EMBL" id="MFD2693466.1"/>
    </source>
</evidence>
<keyword evidence="2" id="KW-1185">Reference proteome</keyword>
<comment type="caution">
    <text evidence="1">The sequence shown here is derived from an EMBL/GenBank/DDBJ whole genome shotgun (WGS) entry which is preliminary data.</text>
</comment>
<dbReference type="Pfam" id="PF07722">
    <property type="entry name" value="Peptidase_C26"/>
    <property type="match status" value="1"/>
</dbReference>
<accession>A0ABW5S1I4</accession>
<proteinExistence type="predicted"/>
<dbReference type="SUPFAM" id="SSF52317">
    <property type="entry name" value="Class I glutamine amidotransferase-like"/>
    <property type="match status" value="1"/>
</dbReference>
<dbReference type="CDD" id="cd01745">
    <property type="entry name" value="GATase1_2"/>
    <property type="match status" value="1"/>
</dbReference>
<keyword evidence="1" id="KW-0378">Hydrolase</keyword>
<dbReference type="InterPro" id="IPR044668">
    <property type="entry name" value="PuuD-like"/>
</dbReference>
<dbReference type="Gene3D" id="3.40.50.880">
    <property type="match status" value="1"/>
</dbReference>
<reference evidence="2" key="1">
    <citation type="journal article" date="2019" name="Int. J. Syst. Evol. Microbiol.">
        <title>The Global Catalogue of Microorganisms (GCM) 10K type strain sequencing project: providing services to taxonomists for standard genome sequencing and annotation.</title>
        <authorList>
            <consortium name="The Broad Institute Genomics Platform"/>
            <consortium name="The Broad Institute Genome Sequencing Center for Infectious Disease"/>
            <person name="Wu L."/>
            <person name="Ma J."/>
        </authorList>
    </citation>
    <scope>NUCLEOTIDE SEQUENCE [LARGE SCALE GENOMIC DNA]</scope>
    <source>
        <strain evidence="2">TISTR 2466</strain>
    </source>
</reference>
<evidence type="ECO:0000313" key="2">
    <source>
        <dbReference type="Proteomes" id="UP001597399"/>
    </source>
</evidence>
<dbReference type="PANTHER" id="PTHR43235:SF1">
    <property type="entry name" value="GLUTAMINE AMIDOTRANSFERASE PB2B2.05-RELATED"/>
    <property type="match status" value="1"/>
</dbReference>
<dbReference type="PANTHER" id="PTHR43235">
    <property type="entry name" value="GLUTAMINE AMIDOTRANSFERASE PB2B2.05-RELATED"/>
    <property type="match status" value="1"/>
</dbReference>
<organism evidence="1 2">
    <name type="scientific">Sporolactobacillus shoreicorticis</name>
    <dbReference type="NCBI Taxonomy" id="1923877"/>
    <lineage>
        <taxon>Bacteria</taxon>
        <taxon>Bacillati</taxon>
        <taxon>Bacillota</taxon>
        <taxon>Bacilli</taxon>
        <taxon>Bacillales</taxon>
        <taxon>Sporolactobacillaceae</taxon>
        <taxon>Sporolactobacillus</taxon>
    </lineage>
</organism>